<dbReference type="PANTHER" id="PTHR11527">
    <property type="entry name" value="HEAT-SHOCK PROTEIN 20 FAMILY MEMBER"/>
    <property type="match status" value="1"/>
</dbReference>
<dbReference type="AlphaFoldDB" id="A0A9E9LYM0"/>
<protein>
    <submittedName>
        <fullName evidence="4">Hsp20 family protein</fullName>
    </submittedName>
</protein>
<evidence type="ECO:0000313" key="4">
    <source>
        <dbReference type="EMBL" id="WAW10841.1"/>
    </source>
</evidence>
<evidence type="ECO:0000256" key="2">
    <source>
        <dbReference type="RuleBase" id="RU003616"/>
    </source>
</evidence>
<dbReference type="RefSeq" id="WP_269309907.1">
    <property type="nucleotide sequence ID" value="NZ_CP098242.1"/>
</dbReference>
<proteinExistence type="inferred from homology"/>
<dbReference type="EMBL" id="CP098242">
    <property type="protein sequence ID" value="WAW10841.1"/>
    <property type="molecule type" value="Genomic_DNA"/>
</dbReference>
<keyword evidence="5" id="KW-1185">Reference proteome</keyword>
<name>A0A9E9LYM0_9BURK</name>
<organism evidence="4 5">
    <name type="scientific">Oxalobacter vibrioformis</name>
    <dbReference type="NCBI Taxonomy" id="933080"/>
    <lineage>
        <taxon>Bacteria</taxon>
        <taxon>Pseudomonadati</taxon>
        <taxon>Pseudomonadota</taxon>
        <taxon>Betaproteobacteria</taxon>
        <taxon>Burkholderiales</taxon>
        <taxon>Oxalobacteraceae</taxon>
        <taxon>Oxalobacter</taxon>
    </lineage>
</organism>
<sequence length="150" mass="17019">MANNLRRIAPFGELTRFEPFRNLDEIFNSFRMMPSMGNMDMVEPRIKIDVNETDDAYVVKADAPGVSKEDIHVSVEGNQVTIEFEIKKESEEKEEGKVIRTERYVGKQSRSFSLAQDVDESKAEARYADGVLQLTLPKKPGSSRKMLSVS</sequence>
<comment type="similarity">
    <text evidence="1 2">Belongs to the small heat shock protein (HSP20) family.</text>
</comment>
<reference evidence="4" key="1">
    <citation type="journal article" date="2022" name="Front. Microbiol.">
        <title>New perspectives on an old grouping: The genomic and phenotypic variability of Oxalobacter formigenes and the implications for calcium oxalate stone prevention.</title>
        <authorList>
            <person name="Chmiel J.A."/>
            <person name="Carr C."/>
            <person name="Stuivenberg G.A."/>
            <person name="Venema R."/>
            <person name="Chanyi R.M."/>
            <person name="Al K.F."/>
            <person name="Giguere D."/>
            <person name="Say H."/>
            <person name="Akouris P.P."/>
            <person name="Dominguez Romero S.A."/>
            <person name="Kwong A."/>
            <person name="Tai V."/>
            <person name="Koval S.F."/>
            <person name="Razvi H."/>
            <person name="Bjazevic J."/>
            <person name="Burton J.P."/>
        </authorList>
    </citation>
    <scope>NUCLEOTIDE SEQUENCE</scope>
    <source>
        <strain evidence="4">WoOx3</strain>
    </source>
</reference>
<dbReference type="InterPro" id="IPR008978">
    <property type="entry name" value="HSP20-like_chaperone"/>
</dbReference>
<evidence type="ECO:0000313" key="5">
    <source>
        <dbReference type="Proteomes" id="UP001156215"/>
    </source>
</evidence>
<dbReference type="Pfam" id="PF00011">
    <property type="entry name" value="HSP20"/>
    <property type="match status" value="1"/>
</dbReference>
<dbReference type="KEGG" id="ovb:NB640_04130"/>
<dbReference type="Proteomes" id="UP001156215">
    <property type="component" value="Chromosome"/>
</dbReference>
<dbReference type="SUPFAM" id="SSF49764">
    <property type="entry name" value="HSP20-like chaperones"/>
    <property type="match status" value="1"/>
</dbReference>
<evidence type="ECO:0000256" key="1">
    <source>
        <dbReference type="PROSITE-ProRule" id="PRU00285"/>
    </source>
</evidence>
<feature type="domain" description="SHSP" evidence="3">
    <location>
        <begin position="37"/>
        <end position="150"/>
    </location>
</feature>
<dbReference type="PROSITE" id="PS01031">
    <property type="entry name" value="SHSP"/>
    <property type="match status" value="1"/>
</dbReference>
<evidence type="ECO:0000259" key="3">
    <source>
        <dbReference type="PROSITE" id="PS01031"/>
    </source>
</evidence>
<dbReference type="InterPro" id="IPR031107">
    <property type="entry name" value="Small_HSP"/>
</dbReference>
<gene>
    <name evidence="4" type="ORF">NB640_04130</name>
</gene>
<accession>A0A9E9LYM0</accession>
<dbReference type="Gene3D" id="2.60.40.790">
    <property type="match status" value="1"/>
</dbReference>
<dbReference type="InterPro" id="IPR002068">
    <property type="entry name" value="A-crystallin/Hsp20_dom"/>
</dbReference>